<sequence>MSGGVPSYVRLANEIAAQFAHRPPAEAATAIANHMNAVWDPRMKQALIAHAASGATDLDPAAALAAQQLQARA</sequence>
<dbReference type="Proteomes" id="UP000292695">
    <property type="component" value="Unassembled WGS sequence"/>
</dbReference>
<evidence type="ECO:0000313" key="1">
    <source>
        <dbReference type="EMBL" id="TCC15648.1"/>
    </source>
</evidence>
<proteinExistence type="predicted"/>
<name>A0A4R0I0R4_9ACTN</name>
<dbReference type="OrthoDB" id="7409377at2"/>
<dbReference type="InterPro" id="IPR021074">
    <property type="entry name" value="Formate_DH_dsu"/>
</dbReference>
<dbReference type="AlphaFoldDB" id="A0A4R0I0R4"/>
<reference evidence="1 2" key="1">
    <citation type="submission" date="2019-02" db="EMBL/GenBank/DDBJ databases">
        <title>Kribbella capetownensis sp. nov. and Kribbella speibonae sp. nov., isolated from soil.</title>
        <authorList>
            <person name="Curtis S.M."/>
            <person name="Norton I."/>
            <person name="Everest G.J."/>
            <person name="Meyers P.R."/>
        </authorList>
    </citation>
    <scope>NUCLEOTIDE SEQUENCE [LARGE SCALE GENOMIC DNA]</scope>
    <source>
        <strain evidence="1 2">DSM 27082</strain>
    </source>
</reference>
<accession>A0A4R0I0R4</accession>
<gene>
    <name evidence="1" type="ORF">E0H50_41545</name>
</gene>
<dbReference type="Pfam" id="PF11390">
    <property type="entry name" value="FdsD"/>
    <property type="match status" value="1"/>
</dbReference>
<keyword evidence="2" id="KW-1185">Reference proteome</keyword>
<organism evidence="1 2">
    <name type="scientific">Kribbella sindirgiensis</name>
    <dbReference type="NCBI Taxonomy" id="1124744"/>
    <lineage>
        <taxon>Bacteria</taxon>
        <taxon>Bacillati</taxon>
        <taxon>Actinomycetota</taxon>
        <taxon>Actinomycetes</taxon>
        <taxon>Propionibacteriales</taxon>
        <taxon>Kribbellaceae</taxon>
        <taxon>Kribbella</taxon>
    </lineage>
</organism>
<dbReference type="EMBL" id="SJKA01000032">
    <property type="protein sequence ID" value="TCC15648.1"/>
    <property type="molecule type" value="Genomic_DNA"/>
</dbReference>
<evidence type="ECO:0000313" key="2">
    <source>
        <dbReference type="Proteomes" id="UP000292695"/>
    </source>
</evidence>
<dbReference type="RefSeq" id="WP_131296713.1">
    <property type="nucleotide sequence ID" value="NZ_SJKA01000032.1"/>
</dbReference>
<comment type="caution">
    <text evidence="1">The sequence shown here is derived from an EMBL/GenBank/DDBJ whole genome shotgun (WGS) entry which is preliminary data.</text>
</comment>
<protein>
    <submittedName>
        <fullName evidence="1">Formate dehydrogenase</fullName>
    </submittedName>
</protein>